<keyword evidence="1" id="KW-0132">Cell division</keyword>
<keyword evidence="2" id="KW-0131">Cell cycle</keyword>
<accession>W7I3S9</accession>
<feature type="compositionally biased region" description="Low complexity" evidence="4">
    <location>
        <begin position="769"/>
        <end position="780"/>
    </location>
</feature>
<evidence type="ECO:0000256" key="4">
    <source>
        <dbReference type="SAM" id="MobiDB-lite"/>
    </source>
</evidence>
<evidence type="ECO:0000259" key="5">
    <source>
        <dbReference type="PROSITE" id="PS50003"/>
    </source>
</evidence>
<feature type="compositionally biased region" description="Basic and acidic residues" evidence="4">
    <location>
        <begin position="971"/>
        <end position="987"/>
    </location>
</feature>
<dbReference type="CDD" id="cd13278">
    <property type="entry name" value="PH_Bud4"/>
    <property type="match status" value="1"/>
</dbReference>
<gene>
    <name evidence="6" type="ORF">DRE_03814</name>
</gene>
<feature type="compositionally biased region" description="Low complexity" evidence="4">
    <location>
        <begin position="851"/>
        <end position="862"/>
    </location>
</feature>
<keyword evidence="3" id="KW-0175">Coiled coil</keyword>
<feature type="compositionally biased region" description="Polar residues" evidence="4">
    <location>
        <begin position="649"/>
        <end position="658"/>
    </location>
</feature>
<dbReference type="PROSITE" id="PS50003">
    <property type="entry name" value="PH_DOMAIN"/>
    <property type="match status" value="1"/>
</dbReference>
<feature type="compositionally biased region" description="Acidic residues" evidence="4">
    <location>
        <begin position="578"/>
        <end position="590"/>
    </location>
</feature>
<dbReference type="Pfam" id="PF00169">
    <property type="entry name" value="PH"/>
    <property type="match status" value="1"/>
</dbReference>
<feature type="region of interest" description="Disordered" evidence="4">
    <location>
        <begin position="1"/>
        <end position="437"/>
    </location>
</feature>
<dbReference type="PANTHER" id="PTHR36100">
    <property type="entry name" value="BUD SITE SELECTION PROTEIN 4"/>
    <property type="match status" value="1"/>
</dbReference>
<feature type="region of interest" description="Disordered" evidence="4">
    <location>
        <begin position="895"/>
        <end position="995"/>
    </location>
</feature>
<feature type="compositionally biased region" description="Polar residues" evidence="4">
    <location>
        <begin position="407"/>
        <end position="419"/>
    </location>
</feature>
<dbReference type="Proteomes" id="UP000024837">
    <property type="component" value="Unassembled WGS sequence"/>
</dbReference>
<reference evidence="6 7" key="1">
    <citation type="submission" date="2013-05" db="EMBL/GenBank/DDBJ databases">
        <title>Drechslerella stenobrocha genome reveals carnivorous origination and mechanical trapping mechanism of predatory fungi.</title>
        <authorList>
            <person name="Liu X."/>
            <person name="Zhang W."/>
            <person name="Liu K."/>
        </authorList>
    </citation>
    <scope>NUCLEOTIDE SEQUENCE [LARGE SCALE GENOMIC DNA]</scope>
    <source>
        <strain evidence="6 7">248</strain>
    </source>
</reference>
<dbReference type="PANTHER" id="PTHR36100:SF1">
    <property type="entry name" value="BUD SITE SELECTION PROTEIN 4"/>
    <property type="match status" value="1"/>
</dbReference>
<organism evidence="6 7">
    <name type="scientific">Drechslerella stenobrocha 248</name>
    <dbReference type="NCBI Taxonomy" id="1043628"/>
    <lineage>
        <taxon>Eukaryota</taxon>
        <taxon>Fungi</taxon>
        <taxon>Dikarya</taxon>
        <taxon>Ascomycota</taxon>
        <taxon>Pezizomycotina</taxon>
        <taxon>Orbiliomycetes</taxon>
        <taxon>Orbiliales</taxon>
        <taxon>Orbiliaceae</taxon>
        <taxon>Drechslerella</taxon>
    </lineage>
</organism>
<feature type="region of interest" description="Disordered" evidence="4">
    <location>
        <begin position="1380"/>
        <end position="1457"/>
    </location>
</feature>
<feature type="compositionally biased region" description="Basic and acidic residues" evidence="4">
    <location>
        <begin position="420"/>
        <end position="435"/>
    </location>
</feature>
<evidence type="ECO:0000256" key="3">
    <source>
        <dbReference type="SAM" id="Coils"/>
    </source>
</evidence>
<dbReference type="GO" id="GO:0005525">
    <property type="term" value="F:GTP binding"/>
    <property type="evidence" value="ECO:0007669"/>
    <property type="project" value="TreeGrafter"/>
</dbReference>
<dbReference type="InterPro" id="IPR001849">
    <property type="entry name" value="PH_domain"/>
</dbReference>
<feature type="region of interest" description="Disordered" evidence="4">
    <location>
        <begin position="837"/>
        <end position="862"/>
    </location>
</feature>
<feature type="compositionally biased region" description="Polar residues" evidence="4">
    <location>
        <begin position="208"/>
        <end position="221"/>
    </location>
</feature>
<dbReference type="HOGENOM" id="CLU_002541_1_0_1"/>
<dbReference type="Gene3D" id="2.30.29.30">
    <property type="entry name" value="Pleckstrin-homology domain (PH domain)/Phosphotyrosine-binding domain (PTB)"/>
    <property type="match status" value="1"/>
</dbReference>
<evidence type="ECO:0000313" key="6">
    <source>
        <dbReference type="EMBL" id="EWC47052.1"/>
    </source>
</evidence>
<feature type="compositionally biased region" description="Polar residues" evidence="4">
    <location>
        <begin position="117"/>
        <end position="136"/>
    </location>
</feature>
<feature type="domain" description="PH" evidence="5">
    <location>
        <begin position="1244"/>
        <end position="1362"/>
    </location>
</feature>
<dbReference type="SUPFAM" id="SSF50729">
    <property type="entry name" value="PH domain-like"/>
    <property type="match status" value="1"/>
</dbReference>
<protein>
    <recommendedName>
        <fullName evidence="5">PH domain-containing protein</fullName>
    </recommendedName>
</protein>
<feature type="coiled-coil region" evidence="3">
    <location>
        <begin position="1105"/>
        <end position="1132"/>
    </location>
</feature>
<name>W7I3S9_9PEZI</name>
<dbReference type="EMBL" id="KI966413">
    <property type="protein sequence ID" value="EWC47052.1"/>
    <property type="molecule type" value="Genomic_DNA"/>
</dbReference>
<dbReference type="SMART" id="SM00233">
    <property type="entry name" value="PH"/>
    <property type="match status" value="1"/>
</dbReference>
<dbReference type="FunFam" id="2.30.29.30:FF:000311">
    <property type="entry name" value="GTP binding protein (Bud4)"/>
    <property type="match status" value="1"/>
</dbReference>
<proteinExistence type="predicted"/>
<dbReference type="InterPro" id="IPR011993">
    <property type="entry name" value="PH-like_dom_sf"/>
</dbReference>
<dbReference type="GO" id="GO:0051301">
    <property type="term" value="P:cell division"/>
    <property type="evidence" value="ECO:0007669"/>
    <property type="project" value="UniProtKB-KW"/>
</dbReference>
<feature type="compositionally biased region" description="Basic and acidic residues" evidence="4">
    <location>
        <begin position="553"/>
        <end position="577"/>
    </location>
</feature>
<evidence type="ECO:0000256" key="2">
    <source>
        <dbReference type="ARBA" id="ARBA00023306"/>
    </source>
</evidence>
<evidence type="ECO:0000313" key="7">
    <source>
        <dbReference type="Proteomes" id="UP000024837"/>
    </source>
</evidence>
<feature type="compositionally biased region" description="Polar residues" evidence="4">
    <location>
        <begin position="93"/>
        <end position="108"/>
    </location>
</feature>
<feature type="region of interest" description="Disordered" evidence="4">
    <location>
        <begin position="544"/>
        <end position="676"/>
    </location>
</feature>
<dbReference type="OrthoDB" id="2123378at2759"/>
<feature type="compositionally biased region" description="Pro residues" evidence="4">
    <location>
        <begin position="299"/>
        <end position="310"/>
    </location>
</feature>
<feature type="compositionally biased region" description="Acidic residues" evidence="4">
    <location>
        <begin position="356"/>
        <end position="385"/>
    </location>
</feature>
<evidence type="ECO:0000256" key="1">
    <source>
        <dbReference type="ARBA" id="ARBA00022618"/>
    </source>
</evidence>
<feature type="compositionally biased region" description="Acidic residues" evidence="4">
    <location>
        <begin position="241"/>
        <end position="258"/>
    </location>
</feature>
<sequence length="1457" mass="160371">MPGTAPLRIHKAHSASSSDCSDMENDGLPHPAASRALADISITAGRRNSNNYSKMDGPYEDDIPSSSPFPSPYSTPNKTGASPLNFWHDKLQENMTPTGLRPSTSQRRTSVEKLKSRSQVSNNPFQNGSPSSTPIPTATRPKPISSRLPIPTSKQSTPFKAFATGASHISGYGSNPDQKPPPPKPFSILSPPRLDPRGNDPHVIISSPPRSSKQVTFTAAPQVQMFVPTTPEPSVSASENTYEDEDESDEDSEDDEDYNMPVVGPEDWDSEHQQEISLQPQAPEPVKQEPSLADLPSPSGRPLPPLPPADPVDAAPPRRLPLHERLELVMRSSSPVFQQEKRPSTSSQELTLEYFTADEEDEEDEEEEQTEEDTSEDEEEEEEGNESFSPVVLPEEVASDDEMSENDGLSRQLSFSSNKENIDVVRPEPPRRSAEDVLNSEFRIPRISRESIRRQVQANRDQPEEAPAFVVPEPVRQSAGAVGALTESVEQRPADFTVVDREITMDLQTLAAKLNAEQDDVEVLPNILNRQGSVRHSFIANPEVEVDDEYDSPLDHDDAESKYSTDSWSDHGDREPVYDADEGDEDEESEPPTPTQASFGGSLSNGNNPHPNPDIVEADMKDDLDLPEFQSLSIAEPAAATSESTSSSRTLVNGQPFSTDFLAVPGNQSDEDDLDDGMSICESVIRHDIYDSDDYDDESMFDAESIRARTPSPVPARRATIRSASGVRLTTRKSSAPADAATMAGEMPPFPAVPPVPKIDPAFLGAADVQPIEAEQPQPEVAEERPSSSSSSEGTETDETIEVPVPAAEPVPTPEFKVDLAPELEPEAEDEVEVEVESELIPEARVETSPKKPSQLSLPSLGLDLNMGSSLSLELDRVMENQKRGYLMRENSKVVHASGRAESNVDAAKPAAAKKTQSWTVEPWQGSPGSSARRRSGRGDSLKKKDMGPARPQNPSTRAAKSSDLPIVEENENKDSVPSVPEEKPAAEETMAGDGAERGRLFVKVVAVKDLQLPLPPNESTYFCMTLDNGLHCVTTSWLELGKNAPIGQEFELIVLDDLEFQLTLQTKIAPPPVQVTVTEVPITPQQNPPKSKSKFGNLFSSPKKRREQERLLQQQQQLQRQQAAAAAAAQRQVKPPSAWDLLHNLVAKDGSFARSYISSKDYEAKAYGRPYTAEVTCFNEWAVEMSSVKGKKNVPIRKPPYKIGKLEIQMLFVPRLQGMTDVDLPKSMNAAIREIREAESVVNQTYEGYLSQQGGDCPYWRRRYFKLEGSRLTAYHESSRQLRANINLAKAVKVLDDRSTLTNSSGSKKRRKSGFAEDEEGYMFIEEGFRIRFANGECIDFYADSANAKNGWMKVLYDTIGRCSDGRNWCDFVLKKEREDKLKSPPPPPTPVKHSMIPTTPRTPVPKTPSHSRSQSATTPNFQQLGLTPMSATPGRTRAPLPPRSGRPQSHHGGMR</sequence>
<feature type="compositionally biased region" description="Polar residues" evidence="4">
    <location>
        <begin position="1412"/>
        <end position="1427"/>
    </location>
</feature>
<feature type="compositionally biased region" description="Pro residues" evidence="4">
    <location>
        <begin position="748"/>
        <end position="758"/>
    </location>
</feature>
<dbReference type="InterPro" id="IPR052007">
    <property type="entry name" value="Bud4"/>
</dbReference>
<feature type="region of interest" description="Disordered" evidence="4">
    <location>
        <begin position="706"/>
        <end position="813"/>
    </location>
</feature>
<feature type="compositionally biased region" description="Low complexity" evidence="4">
    <location>
        <begin position="633"/>
        <end position="648"/>
    </location>
</feature>
<keyword evidence="7" id="KW-1185">Reference proteome</keyword>
<feature type="compositionally biased region" description="Polar residues" evidence="4">
    <location>
        <begin position="595"/>
        <end position="609"/>
    </location>
</feature>
<feature type="compositionally biased region" description="Basic and acidic residues" evidence="4">
    <location>
        <begin position="937"/>
        <end position="948"/>
    </location>
</feature>